<protein>
    <submittedName>
        <fullName evidence="12">D-alanyl-D-alanine carboxypeptidase DacF</fullName>
    </submittedName>
</protein>
<dbReference type="Gene3D" id="3.40.710.10">
    <property type="entry name" value="DD-peptidase/beta-lactamase superfamily"/>
    <property type="match status" value="1"/>
</dbReference>
<evidence type="ECO:0000256" key="7">
    <source>
        <dbReference type="PIRSR" id="PIRSR618044-1"/>
    </source>
</evidence>
<feature type="active site" description="Proton acceptor" evidence="7">
    <location>
        <position position="82"/>
    </location>
</feature>
<dbReference type="AlphaFoldDB" id="A0A0G1H6F9"/>
<evidence type="ECO:0000259" key="11">
    <source>
        <dbReference type="Pfam" id="PF00768"/>
    </source>
</evidence>
<evidence type="ECO:0000256" key="9">
    <source>
        <dbReference type="RuleBase" id="RU004016"/>
    </source>
</evidence>
<dbReference type="GO" id="GO:0071555">
    <property type="term" value="P:cell wall organization"/>
    <property type="evidence" value="ECO:0007669"/>
    <property type="project" value="UniProtKB-KW"/>
</dbReference>
<dbReference type="SUPFAM" id="SSF56601">
    <property type="entry name" value="beta-lactamase/transpeptidase-like"/>
    <property type="match status" value="1"/>
</dbReference>
<keyword evidence="12" id="KW-0121">Carboxypeptidase</keyword>
<keyword evidence="10" id="KW-1133">Transmembrane helix</keyword>
<reference evidence="12 13" key="1">
    <citation type="journal article" date="2015" name="Nature">
        <title>rRNA introns, odd ribosomes, and small enigmatic genomes across a large radiation of phyla.</title>
        <authorList>
            <person name="Brown C.T."/>
            <person name="Hug L.A."/>
            <person name="Thomas B.C."/>
            <person name="Sharon I."/>
            <person name="Castelle C.J."/>
            <person name="Singh A."/>
            <person name="Wilkins M.J."/>
            <person name="Williams K.H."/>
            <person name="Banfield J.F."/>
        </authorList>
    </citation>
    <scope>NUCLEOTIDE SEQUENCE [LARGE SCALE GENOMIC DNA]</scope>
</reference>
<feature type="domain" description="Peptidase S11 D-alanyl-D-alanine carboxypeptidase A N-terminal" evidence="11">
    <location>
        <begin position="46"/>
        <end position="266"/>
    </location>
</feature>
<accession>A0A0G1H6F9</accession>
<proteinExistence type="inferred from homology"/>
<dbReference type="GO" id="GO:0006508">
    <property type="term" value="P:proteolysis"/>
    <property type="evidence" value="ECO:0007669"/>
    <property type="project" value="InterPro"/>
</dbReference>
<keyword evidence="5" id="KW-0573">Peptidoglycan synthesis</keyword>
<keyword evidence="12" id="KW-0645">Protease</keyword>
<evidence type="ECO:0000256" key="6">
    <source>
        <dbReference type="ARBA" id="ARBA00023316"/>
    </source>
</evidence>
<organism evidence="12 13">
    <name type="scientific">Candidatus Giovannonibacteria bacterium GW2011_GWA2_44_13b</name>
    <dbReference type="NCBI Taxonomy" id="1618647"/>
    <lineage>
        <taxon>Bacteria</taxon>
        <taxon>Candidatus Giovannoniibacteriota</taxon>
    </lineage>
</organism>
<dbReference type="Pfam" id="PF00768">
    <property type="entry name" value="Peptidase_S11"/>
    <property type="match status" value="1"/>
</dbReference>
<feature type="binding site" evidence="8">
    <location>
        <position position="254"/>
    </location>
    <ligand>
        <name>substrate</name>
    </ligand>
</feature>
<keyword evidence="3" id="KW-0378">Hydrolase</keyword>
<dbReference type="GO" id="GO:0008360">
    <property type="term" value="P:regulation of cell shape"/>
    <property type="evidence" value="ECO:0007669"/>
    <property type="project" value="UniProtKB-KW"/>
</dbReference>
<sequence length="304" mass="32681">MEKDNLYIFVPAILLFALVLLPSGKTDTNLSENLQANVAEAALVPVPPEVEAKSAYAIDLSSGKIIYEKEKTSALPLASVTKVVSVLVILGELYLDEEVVVSRTAVSTPEPSSLKVGEHFFTRELLAMAMVESSNDAITALVEAAANKKGIVQNESEAWFVNLMNLKANSLNAFTMRFNNPTGLDILDEKSGLPAEAGAFGSAEDLINIAKASIDSELWQFGEITEVQSKEGFVHPLHPTNLLKSEITGLIGGKTGFTDLAGGNLLVIVQHPYPGGHLYGIVVLGSSENGRFEDVKKILEWIKS</sequence>
<dbReference type="InterPro" id="IPR001967">
    <property type="entry name" value="Peptidase_S11_N"/>
</dbReference>
<evidence type="ECO:0000313" key="13">
    <source>
        <dbReference type="Proteomes" id="UP000034736"/>
    </source>
</evidence>
<name>A0A0G1H6F9_9BACT</name>
<evidence type="ECO:0000256" key="10">
    <source>
        <dbReference type="SAM" id="Phobius"/>
    </source>
</evidence>
<evidence type="ECO:0000256" key="8">
    <source>
        <dbReference type="PIRSR" id="PIRSR618044-2"/>
    </source>
</evidence>
<dbReference type="EMBL" id="LCHU01000001">
    <property type="protein sequence ID" value="KKT42370.1"/>
    <property type="molecule type" value="Genomic_DNA"/>
</dbReference>
<feature type="transmembrane region" description="Helical" evidence="10">
    <location>
        <begin position="6"/>
        <end position="24"/>
    </location>
</feature>
<evidence type="ECO:0000256" key="4">
    <source>
        <dbReference type="ARBA" id="ARBA00022960"/>
    </source>
</evidence>
<dbReference type="GO" id="GO:0009002">
    <property type="term" value="F:serine-type D-Ala-D-Ala carboxypeptidase activity"/>
    <property type="evidence" value="ECO:0007669"/>
    <property type="project" value="InterPro"/>
</dbReference>
<keyword evidence="10" id="KW-0472">Membrane</keyword>
<evidence type="ECO:0000256" key="2">
    <source>
        <dbReference type="ARBA" id="ARBA00022729"/>
    </source>
</evidence>
<comment type="similarity">
    <text evidence="1 9">Belongs to the peptidase S11 family.</text>
</comment>
<keyword evidence="2" id="KW-0732">Signal</keyword>
<dbReference type="Proteomes" id="UP000034736">
    <property type="component" value="Unassembled WGS sequence"/>
</dbReference>
<keyword evidence="10" id="KW-0812">Transmembrane</keyword>
<evidence type="ECO:0000256" key="5">
    <source>
        <dbReference type="ARBA" id="ARBA00022984"/>
    </source>
</evidence>
<feature type="active site" evidence="7">
    <location>
        <position position="133"/>
    </location>
</feature>
<evidence type="ECO:0000256" key="3">
    <source>
        <dbReference type="ARBA" id="ARBA00022801"/>
    </source>
</evidence>
<keyword evidence="4" id="KW-0133">Cell shape</keyword>
<comment type="caution">
    <text evidence="12">The sequence shown here is derived from an EMBL/GenBank/DDBJ whole genome shotgun (WGS) entry which is preliminary data.</text>
</comment>
<evidence type="ECO:0000256" key="1">
    <source>
        <dbReference type="ARBA" id="ARBA00007164"/>
    </source>
</evidence>
<dbReference type="PRINTS" id="PR00725">
    <property type="entry name" value="DADACBPTASE1"/>
</dbReference>
<dbReference type="InterPro" id="IPR018044">
    <property type="entry name" value="Peptidase_S11"/>
</dbReference>
<keyword evidence="6" id="KW-0961">Cell wall biogenesis/degradation</keyword>
<feature type="active site" description="Acyl-ester intermediate" evidence="7">
    <location>
        <position position="79"/>
    </location>
</feature>
<evidence type="ECO:0000313" key="12">
    <source>
        <dbReference type="EMBL" id="KKT42370.1"/>
    </source>
</evidence>
<dbReference type="InterPro" id="IPR012338">
    <property type="entry name" value="Beta-lactam/transpept-like"/>
</dbReference>
<dbReference type="GO" id="GO:0009252">
    <property type="term" value="P:peptidoglycan biosynthetic process"/>
    <property type="evidence" value="ECO:0007669"/>
    <property type="project" value="UniProtKB-KW"/>
</dbReference>
<gene>
    <name evidence="12" type="ORF">UW30_C0001G0095</name>
</gene>
<dbReference type="STRING" id="1618647.UW30_C0001G0095"/>